<dbReference type="AlphaFoldDB" id="A0A438DDP2"/>
<organism evidence="2 3">
    <name type="scientific">Vitis vinifera</name>
    <name type="common">Grape</name>
    <dbReference type="NCBI Taxonomy" id="29760"/>
    <lineage>
        <taxon>Eukaryota</taxon>
        <taxon>Viridiplantae</taxon>
        <taxon>Streptophyta</taxon>
        <taxon>Embryophyta</taxon>
        <taxon>Tracheophyta</taxon>
        <taxon>Spermatophyta</taxon>
        <taxon>Magnoliopsida</taxon>
        <taxon>eudicotyledons</taxon>
        <taxon>Gunneridae</taxon>
        <taxon>Pentapetalae</taxon>
        <taxon>rosids</taxon>
        <taxon>Vitales</taxon>
        <taxon>Vitaceae</taxon>
        <taxon>Viteae</taxon>
        <taxon>Vitis</taxon>
    </lineage>
</organism>
<name>A0A438DDP2_VITVI</name>
<dbReference type="Proteomes" id="UP000288805">
    <property type="component" value="Unassembled WGS sequence"/>
</dbReference>
<protein>
    <submittedName>
        <fullName evidence="2">Uncharacterized protein</fullName>
    </submittedName>
</protein>
<dbReference type="PANTHER" id="PTHR31115:SF4">
    <property type="entry name" value="SPECTRIN BETA CHAIN, BRAIN"/>
    <property type="match status" value="1"/>
</dbReference>
<feature type="region of interest" description="Disordered" evidence="1">
    <location>
        <begin position="1"/>
        <end position="99"/>
    </location>
</feature>
<feature type="compositionally biased region" description="Polar residues" evidence="1">
    <location>
        <begin position="7"/>
        <end position="16"/>
    </location>
</feature>
<evidence type="ECO:0000313" key="2">
    <source>
        <dbReference type="EMBL" id="RVW33516.1"/>
    </source>
</evidence>
<proteinExistence type="predicted"/>
<sequence>MNKSEDSSEPASSNACTVRRNELDSVPLPRERTTAMEQRIVAKGNNKPNIHEDNPGGSPSRVIKGKISRAPRTGSVMMADSSPDVHSSSGALEVGNSLA</sequence>
<reference evidence="2 3" key="1">
    <citation type="journal article" date="2018" name="PLoS Genet.">
        <title>Population sequencing reveals clonal diversity and ancestral inbreeding in the grapevine cultivar Chardonnay.</title>
        <authorList>
            <person name="Roach M.J."/>
            <person name="Johnson D.L."/>
            <person name="Bohlmann J."/>
            <person name="van Vuuren H.J."/>
            <person name="Jones S.J."/>
            <person name="Pretorius I.S."/>
            <person name="Schmidt S.A."/>
            <person name="Borneman A.R."/>
        </authorList>
    </citation>
    <scope>NUCLEOTIDE SEQUENCE [LARGE SCALE GENOMIC DNA]</scope>
    <source>
        <strain evidence="3">cv. Chardonnay</strain>
        <tissue evidence="2">Leaf</tissue>
    </source>
</reference>
<evidence type="ECO:0000256" key="1">
    <source>
        <dbReference type="SAM" id="MobiDB-lite"/>
    </source>
</evidence>
<dbReference type="EMBL" id="QGNW01001674">
    <property type="protein sequence ID" value="RVW33516.1"/>
    <property type="molecule type" value="Genomic_DNA"/>
</dbReference>
<dbReference type="OrthoDB" id="1915143at2759"/>
<gene>
    <name evidence="2" type="ORF">CK203_105395</name>
</gene>
<accession>A0A438DDP2</accession>
<dbReference type="PANTHER" id="PTHR31115">
    <property type="entry name" value="OS05G0107300 PROTEIN"/>
    <property type="match status" value="1"/>
</dbReference>
<comment type="caution">
    <text evidence="2">The sequence shown here is derived from an EMBL/GenBank/DDBJ whole genome shotgun (WGS) entry which is preliminary data.</text>
</comment>
<evidence type="ECO:0000313" key="3">
    <source>
        <dbReference type="Proteomes" id="UP000288805"/>
    </source>
</evidence>
<feature type="compositionally biased region" description="Basic and acidic residues" evidence="1">
    <location>
        <begin position="19"/>
        <end position="34"/>
    </location>
</feature>